<sequence length="389" mass="43088">MLGLQRQSGSTGELHRSARTHGLIARVRRLLGAREPAPDRYLARTLEEELERAGCPVCRLLARKELRGLEALLWEQVTDPLTHRRLLSSRGFCFEHTWALIPAGSLVHSHHGVAIILDRLLRDFLARAGTGGVEVARRWLRPDAPCPACEWNRAAEDTLLWALAWLAGRDPSLVTEGPAVLCRPHAAALIEYVPTERRPALERRILARQERALREGTAEERLGLFFGRRPHELPSRAVSCPACARARRSLFDDGSWRRSRLHAWIAWLDAPERVGEALGRGFPSPNGRLGDPAPLRTPETPVAPLCLGHLRQLLVATGSREALRAALEDLERLAEALEGFIASADYRFTGGLTPAQRRSWRQVVARFAGETPGVGLHDPLPGSPGSQCE</sequence>
<comment type="caution">
    <text evidence="1">The sequence shown here is derived from an EMBL/GenBank/DDBJ whole genome shotgun (WGS) entry which is preliminary data.</text>
</comment>
<gene>
    <name evidence="1" type="ORF">ENP34_08400</name>
</gene>
<protein>
    <submittedName>
        <fullName evidence="1">Uncharacterized protein</fullName>
    </submittedName>
</protein>
<reference evidence="1" key="1">
    <citation type="journal article" date="2020" name="mSystems">
        <title>Genome- and Community-Level Interaction Insights into Carbon Utilization and Element Cycling Functions of Hydrothermarchaeota in Hydrothermal Sediment.</title>
        <authorList>
            <person name="Zhou Z."/>
            <person name="Liu Y."/>
            <person name="Xu W."/>
            <person name="Pan J."/>
            <person name="Luo Z.H."/>
            <person name="Li M."/>
        </authorList>
    </citation>
    <scope>NUCLEOTIDE SEQUENCE [LARGE SCALE GENOMIC DNA]</scope>
    <source>
        <strain evidence="1">SpSt-210</strain>
    </source>
</reference>
<proteinExistence type="predicted"/>
<organism evidence="1">
    <name type="scientific">Thermorudis peleae</name>
    <dbReference type="NCBI Taxonomy" id="1382356"/>
    <lineage>
        <taxon>Bacteria</taxon>
        <taxon>Pseudomonadati</taxon>
        <taxon>Thermomicrobiota</taxon>
        <taxon>Thermomicrobia</taxon>
        <taxon>Thermomicrobia incertae sedis</taxon>
        <taxon>Thermorudis</taxon>
    </lineage>
</organism>
<dbReference type="EMBL" id="DSIY01000201">
    <property type="protein sequence ID" value="HEG91449.1"/>
    <property type="molecule type" value="Genomic_DNA"/>
</dbReference>
<name>A0A831X0L4_9BACT</name>
<evidence type="ECO:0000313" key="1">
    <source>
        <dbReference type="EMBL" id="HEG91449.1"/>
    </source>
</evidence>
<dbReference type="AlphaFoldDB" id="A0A831X0L4"/>
<accession>A0A831X0L4</accession>